<evidence type="ECO:0000313" key="16">
    <source>
        <dbReference type="EMBL" id="GFO01649.1"/>
    </source>
</evidence>
<evidence type="ECO:0000259" key="15">
    <source>
        <dbReference type="Pfam" id="PF04831"/>
    </source>
</evidence>
<evidence type="ECO:0000256" key="13">
    <source>
        <dbReference type="ARBA" id="ARBA00023180"/>
    </source>
</evidence>
<dbReference type="GO" id="GO:0007507">
    <property type="term" value="P:heart development"/>
    <property type="evidence" value="ECO:0007669"/>
    <property type="project" value="TreeGrafter"/>
</dbReference>
<keyword evidence="6" id="KW-0217">Developmental protein</keyword>
<evidence type="ECO:0000256" key="6">
    <source>
        <dbReference type="ARBA" id="ARBA00022473"/>
    </source>
</evidence>
<organism evidence="16 17">
    <name type="scientific">Plakobranchus ocellatus</name>
    <dbReference type="NCBI Taxonomy" id="259542"/>
    <lineage>
        <taxon>Eukaryota</taxon>
        <taxon>Metazoa</taxon>
        <taxon>Spiralia</taxon>
        <taxon>Lophotrochozoa</taxon>
        <taxon>Mollusca</taxon>
        <taxon>Gastropoda</taxon>
        <taxon>Heterobranchia</taxon>
        <taxon>Euthyneura</taxon>
        <taxon>Panpulmonata</taxon>
        <taxon>Sacoglossa</taxon>
        <taxon>Placobranchoidea</taxon>
        <taxon>Plakobranchidae</taxon>
        <taxon>Plakobranchus</taxon>
    </lineage>
</organism>
<evidence type="ECO:0000256" key="3">
    <source>
        <dbReference type="ARBA" id="ARBA00004435"/>
    </source>
</evidence>
<proteinExistence type="inferred from homology"/>
<dbReference type="InterPro" id="IPR018490">
    <property type="entry name" value="cNMP-bd_dom_sf"/>
</dbReference>
<dbReference type="Proteomes" id="UP000735302">
    <property type="component" value="Unassembled WGS sequence"/>
</dbReference>
<evidence type="ECO:0000256" key="14">
    <source>
        <dbReference type="SAM" id="Phobius"/>
    </source>
</evidence>
<feature type="domain" description="POPDC1-3" evidence="15">
    <location>
        <begin position="79"/>
        <end position="310"/>
    </location>
</feature>
<evidence type="ECO:0000256" key="12">
    <source>
        <dbReference type="ARBA" id="ARBA00023136"/>
    </source>
</evidence>
<evidence type="ECO:0000256" key="9">
    <source>
        <dbReference type="ARBA" id="ARBA00022889"/>
    </source>
</evidence>
<dbReference type="GO" id="GO:0042391">
    <property type="term" value="P:regulation of membrane potential"/>
    <property type="evidence" value="ECO:0007669"/>
    <property type="project" value="TreeGrafter"/>
</dbReference>
<keyword evidence="9" id="KW-0130">Cell adhesion</keyword>
<evidence type="ECO:0000256" key="4">
    <source>
        <dbReference type="ARBA" id="ARBA00007146"/>
    </source>
</evidence>
<dbReference type="AlphaFoldDB" id="A0AAV4A5Y4"/>
<evidence type="ECO:0000256" key="7">
    <source>
        <dbReference type="ARBA" id="ARBA00022475"/>
    </source>
</evidence>
<dbReference type="PANTHER" id="PTHR12101">
    <property type="entry name" value="POPEYE DOMAIN CONTAINING PROTEIN"/>
    <property type="match status" value="1"/>
</dbReference>
<dbReference type="SUPFAM" id="SSF51206">
    <property type="entry name" value="cAMP-binding domain-like"/>
    <property type="match status" value="1"/>
</dbReference>
<comment type="subcellular location">
    <subcellularLocation>
        <location evidence="3">Cell junction</location>
        <location evidence="3">Tight junction</location>
    </subcellularLocation>
    <subcellularLocation>
        <location evidence="1">Lateral cell membrane</location>
    </subcellularLocation>
    <subcellularLocation>
        <location evidence="2">Membrane</location>
        <topology evidence="2">Multi-pass membrane protein</topology>
    </subcellularLocation>
</comment>
<protein>
    <submittedName>
        <fullName evidence="16">Blood vessel epicardial substance</fullName>
    </submittedName>
</protein>
<feature type="transmembrane region" description="Helical" evidence="14">
    <location>
        <begin position="106"/>
        <end position="127"/>
    </location>
</feature>
<dbReference type="GO" id="GO:0051146">
    <property type="term" value="P:striated muscle cell differentiation"/>
    <property type="evidence" value="ECO:0007669"/>
    <property type="project" value="TreeGrafter"/>
</dbReference>
<reference evidence="16 17" key="1">
    <citation type="journal article" date="2021" name="Elife">
        <title>Chloroplast acquisition without the gene transfer in kleptoplastic sea slugs, Plakobranchus ocellatus.</title>
        <authorList>
            <person name="Maeda T."/>
            <person name="Takahashi S."/>
            <person name="Yoshida T."/>
            <person name="Shimamura S."/>
            <person name="Takaki Y."/>
            <person name="Nagai Y."/>
            <person name="Toyoda A."/>
            <person name="Suzuki Y."/>
            <person name="Arimoto A."/>
            <person name="Ishii H."/>
            <person name="Satoh N."/>
            <person name="Nishiyama T."/>
            <person name="Hasebe M."/>
            <person name="Maruyama T."/>
            <person name="Minagawa J."/>
            <person name="Obokata J."/>
            <person name="Shigenobu S."/>
        </authorList>
    </citation>
    <scope>NUCLEOTIDE SEQUENCE [LARGE SCALE GENOMIC DNA]</scope>
</reference>
<evidence type="ECO:0000256" key="11">
    <source>
        <dbReference type="ARBA" id="ARBA00022989"/>
    </source>
</evidence>
<dbReference type="GO" id="GO:0007155">
    <property type="term" value="P:cell adhesion"/>
    <property type="evidence" value="ECO:0007669"/>
    <property type="project" value="UniProtKB-KW"/>
</dbReference>
<evidence type="ECO:0000256" key="1">
    <source>
        <dbReference type="ARBA" id="ARBA00004124"/>
    </source>
</evidence>
<evidence type="ECO:0000313" key="17">
    <source>
        <dbReference type="Proteomes" id="UP000735302"/>
    </source>
</evidence>
<evidence type="ECO:0000256" key="10">
    <source>
        <dbReference type="ARBA" id="ARBA00022949"/>
    </source>
</evidence>
<feature type="transmembrane region" description="Helical" evidence="14">
    <location>
        <begin position="133"/>
        <end position="152"/>
    </location>
</feature>
<keyword evidence="8 14" id="KW-0812">Transmembrane</keyword>
<keyword evidence="17" id="KW-1185">Reference proteome</keyword>
<name>A0AAV4A5Y4_9GAST</name>
<evidence type="ECO:0000256" key="5">
    <source>
        <dbReference type="ARBA" id="ARBA00022427"/>
    </source>
</evidence>
<keyword evidence="7" id="KW-1003">Cell membrane</keyword>
<keyword evidence="5" id="KW-0796">Tight junction</keyword>
<comment type="caution">
    <text evidence="16">The sequence shown here is derived from an EMBL/GenBank/DDBJ whole genome shotgun (WGS) entry which is preliminary data.</text>
</comment>
<dbReference type="PANTHER" id="PTHR12101:SF17">
    <property type="entry name" value="BLOOD VESSEL EPICARDIAL SUBSTANCE"/>
    <property type="match status" value="1"/>
</dbReference>
<dbReference type="GO" id="GO:0042383">
    <property type="term" value="C:sarcolemma"/>
    <property type="evidence" value="ECO:0007669"/>
    <property type="project" value="TreeGrafter"/>
</dbReference>
<dbReference type="Pfam" id="PF04831">
    <property type="entry name" value="POPDC1-3"/>
    <property type="match status" value="1"/>
</dbReference>
<dbReference type="EMBL" id="BLXT01003538">
    <property type="protein sequence ID" value="GFO01649.1"/>
    <property type="molecule type" value="Genomic_DNA"/>
</dbReference>
<keyword evidence="12 14" id="KW-0472">Membrane</keyword>
<dbReference type="GO" id="GO:0030552">
    <property type="term" value="F:cAMP binding"/>
    <property type="evidence" value="ECO:0007669"/>
    <property type="project" value="TreeGrafter"/>
</dbReference>
<dbReference type="GO" id="GO:0016328">
    <property type="term" value="C:lateral plasma membrane"/>
    <property type="evidence" value="ECO:0007669"/>
    <property type="project" value="UniProtKB-SubCell"/>
</dbReference>
<evidence type="ECO:0000256" key="8">
    <source>
        <dbReference type="ARBA" id="ARBA00022692"/>
    </source>
</evidence>
<keyword evidence="13" id="KW-0325">Glycoprotein</keyword>
<dbReference type="InterPro" id="IPR055272">
    <property type="entry name" value="POPDC1-3_dom"/>
</dbReference>
<dbReference type="InterPro" id="IPR006916">
    <property type="entry name" value="POPDC1-3"/>
</dbReference>
<keyword evidence="11 14" id="KW-1133">Transmembrane helix</keyword>
<dbReference type="GO" id="GO:0005923">
    <property type="term" value="C:bicellular tight junction"/>
    <property type="evidence" value="ECO:0007669"/>
    <property type="project" value="UniProtKB-SubCell"/>
</dbReference>
<accession>A0AAV4A5Y4</accession>
<sequence>MGDIVFSLEPFANWSKLTLNTSHVIHTNNAITSHNFGRGSMLASSSSSSSSASSSSSSSSSSASESNEWGVTCRDWQEAQHALFQLANLCAAISLLTPGSFRHHLLFLRCLLLVAFFLFALWAGLFVCMVDVLIWNGIFLLVDLVHIVGLAYHNFPSKFSASVAEFYKRRLKPLKVCRRDYSDLCAAGEVLPLRLGSQYAMEGYTDSGHKLSVLLRGRLKVTVGGIFLHYVEANEFIDSTEFDAVPLDKDINEFITGKYQVSITACENSIILTWHRTALLKHLDYNPFLAAVLVNLIGKDVSDKLYRVQEQLARESTAASKVHSSQSSSLSEGRNCGMTSEVNFGVPHAHDVPAVQLPACSQARLTRNSNSIRSSSNSSTCSRCSRLGLELTVETTL</sequence>
<comment type="similarity">
    <text evidence="4">Belongs to the popeye family.</text>
</comment>
<evidence type="ECO:0000256" key="2">
    <source>
        <dbReference type="ARBA" id="ARBA00004141"/>
    </source>
</evidence>
<gene>
    <name evidence="16" type="ORF">PoB_002815400</name>
</gene>
<keyword evidence="10" id="KW-0965">Cell junction</keyword>